<dbReference type="GO" id="GO:0015934">
    <property type="term" value="C:large ribosomal subunit"/>
    <property type="evidence" value="ECO:0007669"/>
    <property type="project" value="InterPro"/>
</dbReference>
<dbReference type="CDD" id="cd00403">
    <property type="entry name" value="Ribosomal_L1"/>
    <property type="match status" value="1"/>
</dbReference>
<dbReference type="SUPFAM" id="SSF56808">
    <property type="entry name" value="Ribosomal protein L1"/>
    <property type="match status" value="1"/>
</dbReference>
<dbReference type="PANTHER" id="PTHR36427">
    <property type="entry name" value="54S RIBOSOMAL PROTEIN L1, MITOCHONDRIAL"/>
    <property type="match status" value="1"/>
</dbReference>
<dbReference type="EMBL" id="MFGJ01000007">
    <property type="protein sequence ID" value="OGF31923.1"/>
    <property type="molecule type" value="Genomic_DNA"/>
</dbReference>
<evidence type="ECO:0000256" key="9">
    <source>
        <dbReference type="HAMAP-Rule" id="MF_01318"/>
    </source>
</evidence>
<evidence type="ECO:0000256" key="6">
    <source>
        <dbReference type="ARBA" id="ARBA00022980"/>
    </source>
</evidence>
<evidence type="ECO:0000256" key="8">
    <source>
        <dbReference type="ARBA" id="ARBA00035241"/>
    </source>
</evidence>
<dbReference type="InterPro" id="IPR023674">
    <property type="entry name" value="Ribosomal_uL1-like"/>
</dbReference>
<dbReference type="PROSITE" id="PS01199">
    <property type="entry name" value="RIBOSOMAL_L1"/>
    <property type="match status" value="1"/>
</dbReference>
<reference evidence="11 12" key="1">
    <citation type="journal article" date="2016" name="Nat. Commun.">
        <title>Thousands of microbial genomes shed light on interconnected biogeochemical processes in an aquifer system.</title>
        <authorList>
            <person name="Anantharaman K."/>
            <person name="Brown C.T."/>
            <person name="Hug L.A."/>
            <person name="Sharon I."/>
            <person name="Castelle C.J."/>
            <person name="Probst A.J."/>
            <person name="Thomas B.C."/>
            <person name="Singh A."/>
            <person name="Wilkins M.J."/>
            <person name="Karaoz U."/>
            <person name="Brodie E.L."/>
            <person name="Williams K.H."/>
            <person name="Hubbard S.S."/>
            <person name="Banfield J.F."/>
        </authorList>
    </citation>
    <scope>NUCLEOTIDE SEQUENCE [LARGE SCALE GENOMIC DNA]</scope>
</reference>
<dbReference type="InterPro" id="IPR016095">
    <property type="entry name" value="Ribosomal_uL1_3-a/b-sand"/>
</dbReference>
<dbReference type="FunFam" id="3.40.50.790:FF:000001">
    <property type="entry name" value="50S ribosomal protein L1"/>
    <property type="match status" value="1"/>
</dbReference>
<dbReference type="NCBIfam" id="TIGR01169">
    <property type="entry name" value="rplA_bact"/>
    <property type="match status" value="1"/>
</dbReference>
<protein>
    <recommendedName>
        <fullName evidence="8 9">Large ribosomal subunit protein uL1</fullName>
    </recommendedName>
</protein>
<dbReference type="PANTHER" id="PTHR36427:SF3">
    <property type="entry name" value="LARGE RIBOSOMAL SUBUNIT PROTEIN UL1M"/>
    <property type="match status" value="1"/>
</dbReference>
<evidence type="ECO:0000313" key="11">
    <source>
        <dbReference type="EMBL" id="OGF31923.1"/>
    </source>
</evidence>
<dbReference type="Gene3D" id="3.40.50.790">
    <property type="match status" value="1"/>
</dbReference>
<accession>A0A1F5SZN2</accession>
<dbReference type="PIRSF" id="PIRSF002155">
    <property type="entry name" value="Ribosomal_L1"/>
    <property type="match status" value="1"/>
</dbReference>
<dbReference type="Pfam" id="PF00687">
    <property type="entry name" value="Ribosomal_L1"/>
    <property type="match status" value="1"/>
</dbReference>
<dbReference type="Gene3D" id="3.30.190.20">
    <property type="match status" value="1"/>
</dbReference>
<dbReference type="GO" id="GO:0003735">
    <property type="term" value="F:structural constituent of ribosome"/>
    <property type="evidence" value="ECO:0007669"/>
    <property type="project" value="InterPro"/>
</dbReference>
<evidence type="ECO:0000256" key="2">
    <source>
        <dbReference type="ARBA" id="ARBA00022491"/>
    </source>
</evidence>
<keyword evidence="5 9" id="KW-0694">RNA-binding</keyword>
<evidence type="ECO:0000256" key="4">
    <source>
        <dbReference type="ARBA" id="ARBA00022845"/>
    </source>
</evidence>
<comment type="similarity">
    <text evidence="1 9 10">Belongs to the universal ribosomal protein uL1 family.</text>
</comment>
<evidence type="ECO:0000256" key="7">
    <source>
        <dbReference type="ARBA" id="ARBA00023274"/>
    </source>
</evidence>
<dbReference type="Proteomes" id="UP000179001">
    <property type="component" value="Unassembled WGS sequence"/>
</dbReference>
<evidence type="ECO:0000256" key="1">
    <source>
        <dbReference type="ARBA" id="ARBA00010531"/>
    </source>
</evidence>
<name>A0A1F5SZN2_9BACT</name>
<dbReference type="GO" id="GO:0006412">
    <property type="term" value="P:translation"/>
    <property type="evidence" value="ECO:0007669"/>
    <property type="project" value="UniProtKB-UniRule"/>
</dbReference>
<organism evidence="11 12">
    <name type="scientific">Candidatus Falkowbacteria bacterium RIFOXYC2_FULL_36_12</name>
    <dbReference type="NCBI Taxonomy" id="1798002"/>
    <lineage>
        <taxon>Bacteria</taxon>
        <taxon>Candidatus Falkowiibacteriota</taxon>
    </lineage>
</organism>
<keyword evidence="3 9" id="KW-0699">rRNA-binding</keyword>
<evidence type="ECO:0000256" key="5">
    <source>
        <dbReference type="ARBA" id="ARBA00022884"/>
    </source>
</evidence>
<comment type="function">
    <text evidence="9">Binds directly to 23S rRNA. The L1 stalk is quite mobile in the ribosome, and is involved in E site tRNA release.</text>
</comment>
<comment type="function">
    <text evidence="9">Protein L1 is also a translational repressor protein, it controls the translation of the L11 operon by binding to its mRNA.</text>
</comment>
<gene>
    <name evidence="9" type="primary">rplA</name>
    <name evidence="11" type="ORF">A2478_04995</name>
</gene>
<dbReference type="InterPro" id="IPR002143">
    <property type="entry name" value="Ribosomal_uL1"/>
</dbReference>
<sequence length="229" mass="25190">MPHRSKRYQVLAKEIDKNKVYSLEETLALVRKTSNIKFDASVEIHIRLGIDPKKGEQQVRSTVVLPHGIGKSKTICVFAEGDKAKEAEKAGADLVGGEELIEKIKKTGKCDFELALATPDMMPKLAIIAKTLGPKGLMPSPKNETITPNIGKAVEEMKKGKIAFKNDDTANIHQVIGKVSFDDVQLTENFKTFMEALEKSKPETSKGTFIKSVSMTTTMGPGIKVDYQK</sequence>
<dbReference type="InterPro" id="IPR023673">
    <property type="entry name" value="Ribosomal_uL1_CS"/>
</dbReference>
<dbReference type="InterPro" id="IPR005878">
    <property type="entry name" value="Ribosom_uL1_bac-type"/>
</dbReference>
<evidence type="ECO:0000256" key="10">
    <source>
        <dbReference type="RuleBase" id="RU000659"/>
    </source>
</evidence>
<proteinExistence type="inferred from homology"/>
<evidence type="ECO:0000313" key="12">
    <source>
        <dbReference type="Proteomes" id="UP000179001"/>
    </source>
</evidence>
<dbReference type="STRING" id="1798002.A2478_04995"/>
<evidence type="ECO:0000256" key="3">
    <source>
        <dbReference type="ARBA" id="ARBA00022730"/>
    </source>
</evidence>
<keyword evidence="7 9" id="KW-0687">Ribonucleoprotein</keyword>
<comment type="subunit">
    <text evidence="9">Part of the 50S ribosomal subunit.</text>
</comment>
<dbReference type="InterPro" id="IPR028364">
    <property type="entry name" value="Ribosomal_uL1/biogenesis"/>
</dbReference>
<dbReference type="AlphaFoldDB" id="A0A1F5SZN2"/>
<keyword evidence="9" id="KW-0820">tRNA-binding</keyword>
<keyword evidence="2 9" id="KW-0678">Repressor</keyword>
<dbReference type="HAMAP" id="MF_01318_B">
    <property type="entry name" value="Ribosomal_uL1_B"/>
    <property type="match status" value="1"/>
</dbReference>
<dbReference type="GO" id="GO:0019843">
    <property type="term" value="F:rRNA binding"/>
    <property type="evidence" value="ECO:0007669"/>
    <property type="project" value="UniProtKB-UniRule"/>
</dbReference>
<keyword evidence="6 9" id="KW-0689">Ribosomal protein</keyword>
<keyword evidence="4 9" id="KW-0810">Translation regulation</keyword>
<dbReference type="GO" id="GO:0006417">
    <property type="term" value="P:regulation of translation"/>
    <property type="evidence" value="ECO:0007669"/>
    <property type="project" value="UniProtKB-KW"/>
</dbReference>
<comment type="caution">
    <text evidence="11">The sequence shown here is derived from an EMBL/GenBank/DDBJ whole genome shotgun (WGS) entry which is preliminary data.</text>
</comment>
<dbReference type="GO" id="GO:0000049">
    <property type="term" value="F:tRNA binding"/>
    <property type="evidence" value="ECO:0007669"/>
    <property type="project" value="UniProtKB-KW"/>
</dbReference>